<proteinExistence type="predicted"/>
<gene>
    <name evidence="2" type="ORF">ASB62_10055</name>
</gene>
<dbReference type="InterPro" id="IPR051783">
    <property type="entry name" value="NAD(P)-dependent_oxidoreduct"/>
</dbReference>
<organism evidence="2 3">
    <name type="scientific">Chlorobium limicola</name>
    <dbReference type="NCBI Taxonomy" id="1092"/>
    <lineage>
        <taxon>Bacteria</taxon>
        <taxon>Pseudomonadati</taxon>
        <taxon>Chlorobiota</taxon>
        <taxon>Chlorobiia</taxon>
        <taxon>Chlorobiales</taxon>
        <taxon>Chlorobiaceae</taxon>
        <taxon>Chlorobium/Pelodictyon group</taxon>
        <taxon>Chlorobium</taxon>
    </lineage>
</organism>
<dbReference type="RefSeq" id="WP_059139745.1">
    <property type="nucleotide sequence ID" value="NZ_LMBR01000253.1"/>
</dbReference>
<dbReference type="OrthoDB" id="751203at2"/>
<dbReference type="PANTHER" id="PTHR48079:SF6">
    <property type="entry name" value="NAD(P)-BINDING DOMAIN-CONTAINING PROTEIN-RELATED"/>
    <property type="match status" value="1"/>
</dbReference>
<protein>
    <submittedName>
        <fullName evidence="2">NAD(P)-dependent oxidoreductase</fullName>
    </submittedName>
</protein>
<dbReference type="EMBL" id="LMBR01000253">
    <property type="protein sequence ID" value="KUL20239.1"/>
    <property type="molecule type" value="Genomic_DNA"/>
</dbReference>
<dbReference type="GO" id="GO:0005737">
    <property type="term" value="C:cytoplasm"/>
    <property type="evidence" value="ECO:0007669"/>
    <property type="project" value="TreeGrafter"/>
</dbReference>
<dbReference type="GO" id="GO:0004029">
    <property type="term" value="F:aldehyde dehydrogenase (NAD+) activity"/>
    <property type="evidence" value="ECO:0007669"/>
    <property type="project" value="TreeGrafter"/>
</dbReference>
<dbReference type="Gene3D" id="3.40.50.720">
    <property type="entry name" value="NAD(P)-binding Rossmann-like Domain"/>
    <property type="match status" value="1"/>
</dbReference>
<dbReference type="Pfam" id="PF01370">
    <property type="entry name" value="Epimerase"/>
    <property type="match status" value="1"/>
</dbReference>
<dbReference type="InterPro" id="IPR036291">
    <property type="entry name" value="NAD(P)-bd_dom_sf"/>
</dbReference>
<dbReference type="Proteomes" id="UP000053937">
    <property type="component" value="Unassembled WGS sequence"/>
</dbReference>
<comment type="caution">
    <text evidence="2">The sequence shown here is derived from an EMBL/GenBank/DDBJ whole genome shotgun (WGS) entry which is preliminary data.</text>
</comment>
<dbReference type="CDD" id="cd05266">
    <property type="entry name" value="SDR_a4"/>
    <property type="match status" value="1"/>
</dbReference>
<feature type="domain" description="NAD-dependent epimerase/dehydratase" evidence="1">
    <location>
        <begin position="12"/>
        <end position="177"/>
    </location>
</feature>
<dbReference type="InterPro" id="IPR001509">
    <property type="entry name" value="Epimerase_deHydtase"/>
</dbReference>
<evidence type="ECO:0000259" key="1">
    <source>
        <dbReference type="Pfam" id="PF01370"/>
    </source>
</evidence>
<accession>A0A101J4V5</accession>
<evidence type="ECO:0000313" key="3">
    <source>
        <dbReference type="Proteomes" id="UP000053937"/>
    </source>
</evidence>
<reference evidence="2 3" key="1">
    <citation type="submission" date="2015-10" db="EMBL/GenBank/DDBJ databases">
        <title>Draft Genome Sequence of Chlorobium limicola strain Frasassi Growing under Artificial Lighting in the Frasassi Cave System.</title>
        <authorList>
            <person name="Mansor M."/>
            <person name="Macalady J."/>
        </authorList>
    </citation>
    <scope>NUCLEOTIDE SEQUENCE [LARGE SCALE GENOMIC DNA]</scope>
    <source>
        <strain evidence="2 3">Frasassi</strain>
    </source>
</reference>
<dbReference type="SUPFAM" id="SSF51735">
    <property type="entry name" value="NAD(P)-binding Rossmann-fold domains"/>
    <property type="match status" value="1"/>
</dbReference>
<keyword evidence="3" id="KW-1185">Reference proteome</keyword>
<dbReference type="PANTHER" id="PTHR48079">
    <property type="entry name" value="PROTEIN YEEZ"/>
    <property type="match status" value="1"/>
</dbReference>
<name>A0A101J4V5_CHLLI</name>
<evidence type="ECO:0000313" key="2">
    <source>
        <dbReference type="EMBL" id="KUL20239.1"/>
    </source>
</evidence>
<dbReference type="AlphaFoldDB" id="A0A101J4V5"/>
<sequence>MQKESISILGCGWLGLPLAVSLIKEGYSVKGSTTSEGKLDLLREAGIEPFLVTLDPEIDGEEFCDFLQSDILVVNIPPSRREDIVEFHIQQISSLIDALGQSPVRSVLFVSSTSVYPMLNREVTEEDAVDPESPSGQALLHVEEMLMQETGFQTTVLRFGGLTGYDRSPENYLSRMQEMTAPDQPMNLIHRDDCVNIILEIIRLQQWGEIFNACSPIHPLKRDFYARAAETAGIPLPPAVSVSEPSPFKLVSSRKLESALSYTFTHSGS</sequence>